<dbReference type="OrthoDB" id="183655at2157"/>
<dbReference type="EMBL" id="CP002057">
    <property type="protein sequence ID" value="ADI36946.1"/>
    <property type="molecule type" value="Genomic_DNA"/>
</dbReference>
<keyword evidence="2" id="KW-0282">Flagellum</keyword>
<reference evidence="2 3" key="1">
    <citation type="submission" date="2010-05" db="EMBL/GenBank/DDBJ databases">
        <title>Complete sequence of Methanococcus voltae A3.</title>
        <authorList>
            <consortium name="US DOE Joint Genome Institute"/>
            <person name="Lucas S."/>
            <person name="Copeland A."/>
            <person name="Lapidus A."/>
            <person name="Cheng J.-F."/>
            <person name="Bruce D."/>
            <person name="Goodwin L."/>
            <person name="Pitluck S."/>
            <person name="Lowry S."/>
            <person name="Clum A."/>
            <person name="Land M."/>
            <person name="Hauser L."/>
            <person name="Kyrpides N."/>
            <person name="Mikhailova N."/>
            <person name="Whitman W.B."/>
            <person name="Woyke T."/>
        </authorList>
    </citation>
    <scope>NUCLEOTIDE SEQUENCE [LARGE SCALE GENOMIC DNA]</scope>
    <source>
        <strain evidence="3">ATCC BAA-1334 / A3</strain>
    </source>
</reference>
<dbReference type="GO" id="GO:0097588">
    <property type="term" value="P:archaeal or bacterial-type flagellum-dependent cell motility"/>
    <property type="evidence" value="ECO:0007669"/>
    <property type="project" value="InterPro"/>
</dbReference>
<keyword evidence="2" id="KW-0969">Cilium</keyword>
<dbReference type="PANTHER" id="PTHR42200">
    <property type="entry name" value="ARCHAEAL FLAGELLA-RELATED PROTEIN F-RELATED"/>
    <property type="match status" value="1"/>
</dbReference>
<keyword evidence="2" id="KW-0966">Cell projection</keyword>
<keyword evidence="1" id="KW-0812">Transmembrane</keyword>
<dbReference type="AlphaFoldDB" id="D7DUY6"/>
<keyword evidence="1" id="KW-0472">Membrane</keyword>
<evidence type="ECO:0000313" key="3">
    <source>
        <dbReference type="Proteomes" id="UP000007722"/>
    </source>
</evidence>
<accession>D7DUY6</accession>
<dbReference type="PANTHER" id="PTHR42200:SF1">
    <property type="entry name" value="FLAGELLA-RELATED PROTEIN G-RELATED"/>
    <property type="match status" value="1"/>
</dbReference>
<feature type="transmembrane region" description="Helical" evidence="1">
    <location>
        <begin position="6"/>
        <end position="27"/>
    </location>
</feature>
<dbReference type="eggNOG" id="arCOG01822">
    <property type="taxonomic scope" value="Archaea"/>
</dbReference>
<proteinExistence type="predicted"/>
<protein>
    <submittedName>
        <fullName evidence="2">Flagellin</fullName>
    </submittedName>
</protein>
<keyword evidence="3" id="KW-1185">Reference proteome</keyword>
<dbReference type="STRING" id="456320.Mvol_1289"/>
<evidence type="ECO:0000313" key="2">
    <source>
        <dbReference type="EMBL" id="ADI36946.1"/>
    </source>
</evidence>
<name>D7DUY6_METV3</name>
<dbReference type="HOGENOM" id="CLU_134827_1_0_2"/>
<dbReference type="GO" id="GO:0005198">
    <property type="term" value="F:structural molecule activity"/>
    <property type="evidence" value="ECO:0007669"/>
    <property type="project" value="InterPro"/>
</dbReference>
<gene>
    <name evidence="2" type="ordered locus">Mvol_1289</name>
</gene>
<dbReference type="InParanoid" id="D7DUY6"/>
<sequence length="150" mass="16191">MASNVFSEIILFVSVLIITAAVSGILATSTHKISLGLEQRGDSLSSQLTKDFEIINDPGYVLKNTTDTTMIYLKNTGKSPITFDKEVISVLVDGNPVEISNTYVEGDSSVKVLGSSKVGKLHITYNTSGYHRFKVVISDGIARTFTGEIV</sequence>
<dbReference type="InterPro" id="IPR002774">
    <property type="entry name" value="Flagellin_arc-type"/>
</dbReference>
<dbReference type="Proteomes" id="UP000007722">
    <property type="component" value="Chromosome"/>
</dbReference>
<dbReference type="Pfam" id="PF01917">
    <property type="entry name" value="Flagellin_arch-type"/>
    <property type="match status" value="1"/>
</dbReference>
<evidence type="ECO:0000256" key="1">
    <source>
        <dbReference type="SAM" id="Phobius"/>
    </source>
</evidence>
<dbReference type="KEGG" id="mvo:Mvol_1289"/>
<keyword evidence="1" id="KW-1133">Transmembrane helix</keyword>
<organism evidence="2 3">
    <name type="scientific">Methanococcus voltae (strain ATCC BAA-1334 / A3)</name>
    <dbReference type="NCBI Taxonomy" id="456320"/>
    <lineage>
        <taxon>Archaea</taxon>
        <taxon>Methanobacteriati</taxon>
        <taxon>Methanobacteriota</taxon>
        <taxon>Methanomada group</taxon>
        <taxon>Methanococci</taxon>
        <taxon>Methanococcales</taxon>
        <taxon>Methanococcaceae</taxon>
        <taxon>Methanococcus</taxon>
    </lineage>
</organism>